<evidence type="ECO:0008006" key="4">
    <source>
        <dbReference type="Google" id="ProtNLM"/>
    </source>
</evidence>
<feature type="compositionally biased region" description="Polar residues" evidence="1">
    <location>
        <begin position="176"/>
        <end position="185"/>
    </location>
</feature>
<evidence type="ECO:0000313" key="2">
    <source>
        <dbReference type="EMBL" id="KAK7441177.1"/>
    </source>
</evidence>
<feature type="compositionally biased region" description="Basic and acidic residues" evidence="1">
    <location>
        <begin position="1"/>
        <end position="18"/>
    </location>
</feature>
<comment type="caution">
    <text evidence="2">The sequence shown here is derived from an EMBL/GenBank/DDBJ whole genome shotgun (WGS) entry which is preliminary data.</text>
</comment>
<feature type="compositionally biased region" description="Basic residues" evidence="1">
    <location>
        <begin position="134"/>
        <end position="143"/>
    </location>
</feature>
<evidence type="ECO:0000313" key="3">
    <source>
        <dbReference type="Proteomes" id="UP001498398"/>
    </source>
</evidence>
<keyword evidence="3" id="KW-1185">Reference proteome</keyword>
<accession>A0ABR1IUB5</accession>
<feature type="region of interest" description="Disordered" evidence="1">
    <location>
        <begin position="1"/>
        <end position="185"/>
    </location>
</feature>
<feature type="compositionally biased region" description="Low complexity" evidence="1">
    <location>
        <begin position="75"/>
        <end position="102"/>
    </location>
</feature>
<name>A0ABR1IUB5_9AGAR</name>
<protein>
    <recommendedName>
        <fullName evidence="4">Transposase</fullName>
    </recommendedName>
</protein>
<reference evidence="2 3" key="1">
    <citation type="submission" date="2024-01" db="EMBL/GenBank/DDBJ databases">
        <title>A draft genome for the cacao thread blight pathogen Marasmiellus scandens.</title>
        <authorList>
            <person name="Baruah I.K."/>
            <person name="Leung J."/>
            <person name="Bukari Y."/>
            <person name="Amoako-Attah I."/>
            <person name="Meinhardt L.W."/>
            <person name="Bailey B.A."/>
            <person name="Cohen S.P."/>
        </authorList>
    </citation>
    <scope>NUCLEOTIDE SEQUENCE [LARGE SCALE GENOMIC DNA]</scope>
    <source>
        <strain evidence="2 3">GH-19</strain>
    </source>
</reference>
<sequence length="323" mass="35256">MLAKADNPELDDRIDHLQLETYLSSNTSSPLSSPPDSPQHSILQLPLSAPTSGMDILAQESSPLSSPLSSPPISPQLSPSELPLSTSAGLSTSTGISIPPSTDIAIPDIVPTMSGSLSTGNPIPVQSKLPSMPRKTRRSRKKKSGETSPKPPTPSPQKRTAAAHGRCRKKRKLDTQHGNNAARTNTVSRLIREGRPIIIDWDCLPSISMSSRYLGRDWVEGPWKVWALNELVGPTSKFQFHLIQWNGRTSLPIVDRNGKIFVVLVARPPNDATWESIHKDAAQLLEKLGPKVTQQHCDELSRRGVWIYLSVGYSFGGGQKVHI</sequence>
<dbReference type="EMBL" id="JBANRG010000064">
    <property type="protein sequence ID" value="KAK7441177.1"/>
    <property type="molecule type" value="Genomic_DNA"/>
</dbReference>
<gene>
    <name evidence="2" type="ORF">VKT23_016658</name>
</gene>
<dbReference type="Proteomes" id="UP001498398">
    <property type="component" value="Unassembled WGS sequence"/>
</dbReference>
<organism evidence="2 3">
    <name type="scientific">Marasmiellus scandens</name>
    <dbReference type="NCBI Taxonomy" id="2682957"/>
    <lineage>
        <taxon>Eukaryota</taxon>
        <taxon>Fungi</taxon>
        <taxon>Dikarya</taxon>
        <taxon>Basidiomycota</taxon>
        <taxon>Agaricomycotina</taxon>
        <taxon>Agaricomycetes</taxon>
        <taxon>Agaricomycetidae</taxon>
        <taxon>Agaricales</taxon>
        <taxon>Marasmiineae</taxon>
        <taxon>Omphalotaceae</taxon>
        <taxon>Marasmiellus</taxon>
    </lineage>
</organism>
<evidence type="ECO:0000256" key="1">
    <source>
        <dbReference type="SAM" id="MobiDB-lite"/>
    </source>
</evidence>
<proteinExistence type="predicted"/>